<dbReference type="PROSITE" id="PS00131">
    <property type="entry name" value="CARBOXYPEPT_SER_SER"/>
    <property type="match status" value="1"/>
</dbReference>
<dbReference type="OrthoDB" id="2329468at2"/>
<reference evidence="1 3" key="1">
    <citation type="submission" date="2019-09" db="EMBL/GenBank/DDBJ databases">
        <title>Draft genome sequence assemblies of isolates from the urinary tract.</title>
        <authorList>
            <person name="Mores C.R."/>
            <person name="Putonti C."/>
            <person name="Wolfe A.J."/>
        </authorList>
    </citation>
    <scope>NUCLEOTIDE SEQUENCE [LARGE SCALE GENOMIC DNA]</scope>
    <source>
        <strain evidence="1 3">UMB246</strain>
    </source>
</reference>
<evidence type="ECO:0000313" key="1">
    <source>
        <dbReference type="EMBL" id="KAA9320661.1"/>
    </source>
</evidence>
<dbReference type="EMBL" id="VYWW01000042">
    <property type="protein sequence ID" value="KAA9320661.1"/>
    <property type="molecule type" value="Genomic_DNA"/>
</dbReference>
<name>A0A5N1I986_LACJE</name>
<dbReference type="GO" id="GO:0004185">
    <property type="term" value="F:serine-type carboxypeptidase activity"/>
    <property type="evidence" value="ECO:0007669"/>
    <property type="project" value="InterPro"/>
</dbReference>
<dbReference type="AlphaFoldDB" id="A0A5N1I986"/>
<dbReference type="Proteomes" id="UP000327236">
    <property type="component" value="Unassembled WGS sequence"/>
</dbReference>
<dbReference type="SUPFAM" id="SSF53474">
    <property type="entry name" value="alpha/beta-Hydrolases"/>
    <property type="match status" value="1"/>
</dbReference>
<sequence length="206" mass="24116">MSSSLYLNNPSELKIYIYLHGGPFFILENLNDDPFTHYFNKMLKNIFIINYPVVKRQGGVIDFQYVYQEIERLRIEKTNYELYLIGESYGGYLASLFSKYNLVEKIICISGFVSIKYQALFSSERVWLTSYLSPEASDFYDIHKKNLVRTAITFFNGTKDMQIPYQQLLPLASNDKIKIVLLDGFKHREANQKMDNLLKKVLDLLD</sequence>
<protein>
    <submittedName>
        <fullName evidence="1">Alpha/beta hydrolase</fullName>
    </submittedName>
</protein>
<accession>A0A5N1I986</accession>
<dbReference type="RefSeq" id="WP_006588691.1">
    <property type="nucleotide sequence ID" value="NZ_CATOUV010000001.1"/>
</dbReference>
<keyword evidence="4" id="KW-1185">Reference proteome</keyword>
<gene>
    <name evidence="2" type="ORF">AAC431_04460</name>
    <name evidence="1" type="ORF">F6H94_07640</name>
</gene>
<proteinExistence type="predicted"/>
<keyword evidence="1" id="KW-0378">Hydrolase</keyword>
<comment type="caution">
    <text evidence="1">The sequence shown here is derived from an EMBL/GenBank/DDBJ whole genome shotgun (WGS) entry which is preliminary data.</text>
</comment>
<organism evidence="1 3">
    <name type="scientific">Lactobacillus jensenii</name>
    <dbReference type="NCBI Taxonomy" id="109790"/>
    <lineage>
        <taxon>Bacteria</taxon>
        <taxon>Bacillati</taxon>
        <taxon>Bacillota</taxon>
        <taxon>Bacilli</taxon>
        <taxon>Lactobacillales</taxon>
        <taxon>Lactobacillaceae</taxon>
        <taxon>Lactobacillus</taxon>
    </lineage>
</organism>
<dbReference type="Proteomes" id="UP001385848">
    <property type="component" value="Unassembled WGS sequence"/>
</dbReference>
<dbReference type="InterPro" id="IPR018202">
    <property type="entry name" value="Ser_caboxypep_ser_AS"/>
</dbReference>
<dbReference type="EMBL" id="JBBVUL010000007">
    <property type="protein sequence ID" value="MEL0565177.1"/>
    <property type="molecule type" value="Genomic_DNA"/>
</dbReference>
<evidence type="ECO:0000313" key="4">
    <source>
        <dbReference type="Proteomes" id="UP001385848"/>
    </source>
</evidence>
<reference evidence="2 4" key="2">
    <citation type="submission" date="2024-04" db="EMBL/GenBank/DDBJ databases">
        <title>Three lactobacilli isolated from voided urine samples from females with type 2 diabetes.</title>
        <authorList>
            <person name="Kula A."/>
            <person name="Stegman N."/>
            <person name="Putonti C."/>
        </authorList>
    </citation>
    <scope>NUCLEOTIDE SEQUENCE [LARGE SCALE GENOMIC DNA]</scope>
    <source>
        <strain evidence="2 4">1855</strain>
    </source>
</reference>
<dbReference type="InterPro" id="IPR029058">
    <property type="entry name" value="AB_hydrolase_fold"/>
</dbReference>
<evidence type="ECO:0000313" key="2">
    <source>
        <dbReference type="EMBL" id="MEL0565177.1"/>
    </source>
</evidence>
<dbReference type="Gene3D" id="3.40.50.1820">
    <property type="entry name" value="alpha/beta hydrolase"/>
    <property type="match status" value="1"/>
</dbReference>
<evidence type="ECO:0000313" key="3">
    <source>
        <dbReference type="Proteomes" id="UP000327236"/>
    </source>
</evidence>